<dbReference type="Pfam" id="PF00076">
    <property type="entry name" value="RRM_1"/>
    <property type="match status" value="2"/>
</dbReference>
<feature type="compositionally biased region" description="Polar residues" evidence="10">
    <location>
        <begin position="786"/>
        <end position="795"/>
    </location>
</feature>
<feature type="compositionally biased region" description="Gly residues" evidence="10">
    <location>
        <begin position="362"/>
        <end position="380"/>
    </location>
</feature>
<dbReference type="PANTHER" id="PTHR24012">
    <property type="entry name" value="RNA BINDING PROTEIN"/>
    <property type="match status" value="1"/>
</dbReference>
<feature type="region of interest" description="Disordered" evidence="10">
    <location>
        <begin position="786"/>
        <end position="809"/>
    </location>
</feature>
<dbReference type="SMART" id="SM00456">
    <property type="entry name" value="WW"/>
    <property type="match status" value="1"/>
</dbReference>
<dbReference type="GO" id="GO:0003723">
    <property type="term" value="F:RNA binding"/>
    <property type="evidence" value="ECO:0007669"/>
    <property type="project" value="UniProtKB-UniRule"/>
</dbReference>
<dbReference type="InterPro" id="IPR035979">
    <property type="entry name" value="RBD_domain_sf"/>
</dbReference>
<feature type="domain" description="WW" evidence="11">
    <location>
        <begin position="667"/>
        <end position="700"/>
    </location>
</feature>
<dbReference type="FunFam" id="3.30.70.330:FF:000374">
    <property type="entry name" value="Flowering time control protein FCA"/>
    <property type="match status" value="1"/>
</dbReference>
<feature type="domain" description="RRM" evidence="12">
    <location>
        <begin position="107"/>
        <end position="188"/>
    </location>
</feature>
<keyword evidence="7" id="KW-0539">Nucleus</keyword>
<feature type="region of interest" description="Disordered" evidence="10">
    <location>
        <begin position="1"/>
        <end position="39"/>
    </location>
</feature>
<dbReference type="FunFam" id="3.30.70.330:FF:000332">
    <property type="entry name" value="flowering time control protein FCA isoform X2"/>
    <property type="match status" value="1"/>
</dbReference>
<evidence type="ECO:0000256" key="8">
    <source>
        <dbReference type="ARBA" id="ARBA00071861"/>
    </source>
</evidence>
<feature type="compositionally biased region" description="Low complexity" evidence="10">
    <location>
        <begin position="392"/>
        <end position="450"/>
    </location>
</feature>
<sequence length="809" mass="88071">MSKQGNNSNAVSSDSPPASRYPGMMRGGHMGGGGGGVNSNNVQMQAYGGHFSAGNRPMGPRPINMGQSSPIIGQKRDSSGFSVTGGPNFSPRQAGVLQDSGDTGNFAKLFVGSVPRTVTEDDIHPLFAEHGNVLEVALIKDKRTGQQQGCCFIKYATVEEADRAIRALHNQRTLPGGLGPIQVRYADGERERLVEYKLFVGSLNKQASEKEIEEIFAPYGRVDDVYIMRDEQKQSRGCAFVKYPSREMAMAAMNGLSGKYTMKGCDQPLTVRFADPKRPKLGDTRVGPAYGGPGFSSRPQGQLGVRPSSGSGGHMGGRGPPTNWQPMGTPNMGTLPHVGTRPYGSPLTPRGSAAGAPSAMGGTIGGPGGSINGSVMGAGIGTPPSQHQSFNQPLAQQQIQAYGQQPTPLQKPPQLQQQLPPPMQHQHQQPPQSYSQVQQSQQALQQFGQHPQSSQPNVQQHSSLGQLSSSQQSLPLYSQLPVSQPQVQPHITPVLQHAPPSLQQQQQHLPVAVLQQQQHMPQSQLQLQPQTQQQQQLQPQQQQQPQPQSQQPQQQQQNLPISMQQQGLSTQSSFPSQQYPYLQQQHQMHMMQPVAQSQQQQQPSHPQKQQTYYQVASAQPVQQEPSWAIPTQSQTVATTPAIVSAPLASSALTAISVVAAVSAPNPPPASCNWTEHTSPEGYKYYYNSVSGESKWEKPEEFAAFEKQQQQQPAPQQTQAQVQSQPQVQAQSINQAQQLQHVTQQQQQQLQQPTLTTPYSGSPMLAQRPVQNLGYGLQGVNTNLEASRHQVQQQSGMPRMQDFMWKPKPA</sequence>
<feature type="compositionally biased region" description="Low complexity" evidence="10">
    <location>
        <begin position="459"/>
        <end position="472"/>
    </location>
</feature>
<feature type="compositionally biased region" description="Gly residues" evidence="10">
    <location>
        <begin position="25"/>
        <end position="37"/>
    </location>
</feature>
<feature type="region of interest" description="Disordered" evidence="10">
    <location>
        <begin position="515"/>
        <end position="617"/>
    </location>
</feature>
<dbReference type="EMBL" id="JAHRHJ020000008">
    <property type="protein sequence ID" value="KAH9304155.1"/>
    <property type="molecule type" value="Genomic_DNA"/>
</dbReference>
<dbReference type="SUPFAM" id="SSF51045">
    <property type="entry name" value="WW domain"/>
    <property type="match status" value="1"/>
</dbReference>
<feature type="region of interest" description="Disordered" evidence="10">
    <location>
        <begin position="273"/>
        <end position="472"/>
    </location>
</feature>
<keyword evidence="4" id="KW-0221">Differentiation</keyword>
<evidence type="ECO:0000256" key="10">
    <source>
        <dbReference type="SAM" id="MobiDB-lite"/>
    </source>
</evidence>
<keyword evidence="14" id="KW-1185">Reference proteome</keyword>
<dbReference type="Gene3D" id="2.20.70.10">
    <property type="match status" value="1"/>
</dbReference>
<evidence type="ECO:0000256" key="7">
    <source>
        <dbReference type="ARBA" id="ARBA00023242"/>
    </source>
</evidence>
<dbReference type="PROSITE" id="PS50102">
    <property type="entry name" value="RRM"/>
    <property type="match status" value="2"/>
</dbReference>
<keyword evidence="6" id="KW-0287">Flowering</keyword>
<comment type="caution">
    <text evidence="13">The sequence shown here is derived from an EMBL/GenBank/DDBJ whole genome shotgun (WGS) entry which is preliminary data.</text>
</comment>
<accession>A0AA38CPA9</accession>
<feature type="compositionally biased region" description="Polar residues" evidence="10">
    <location>
        <begin position="322"/>
        <end position="332"/>
    </location>
</feature>
<dbReference type="OMA" id="FHPYRGP"/>
<dbReference type="PRINTS" id="PR00961">
    <property type="entry name" value="HUDSXLRNA"/>
</dbReference>
<dbReference type="GO" id="GO:0030154">
    <property type="term" value="P:cell differentiation"/>
    <property type="evidence" value="ECO:0007669"/>
    <property type="project" value="UniProtKB-KW"/>
</dbReference>
<dbReference type="InterPro" id="IPR002343">
    <property type="entry name" value="Hud_Sxl_RNA"/>
</dbReference>
<dbReference type="Pfam" id="PF00397">
    <property type="entry name" value="WW"/>
    <property type="match status" value="1"/>
</dbReference>
<keyword evidence="5 9" id="KW-0694">RNA-binding</keyword>
<evidence type="ECO:0000256" key="2">
    <source>
        <dbReference type="ARBA" id="ARBA00022473"/>
    </source>
</evidence>
<organism evidence="13 14">
    <name type="scientific">Taxus chinensis</name>
    <name type="common">Chinese yew</name>
    <name type="synonym">Taxus wallichiana var. chinensis</name>
    <dbReference type="NCBI Taxonomy" id="29808"/>
    <lineage>
        <taxon>Eukaryota</taxon>
        <taxon>Viridiplantae</taxon>
        <taxon>Streptophyta</taxon>
        <taxon>Embryophyta</taxon>
        <taxon>Tracheophyta</taxon>
        <taxon>Spermatophyta</taxon>
        <taxon>Pinopsida</taxon>
        <taxon>Pinidae</taxon>
        <taxon>Conifers II</taxon>
        <taxon>Cupressales</taxon>
        <taxon>Taxaceae</taxon>
        <taxon>Taxus</taxon>
    </lineage>
</organism>
<evidence type="ECO:0000256" key="1">
    <source>
        <dbReference type="ARBA" id="ARBA00004123"/>
    </source>
</evidence>
<protein>
    <recommendedName>
        <fullName evidence="8">Flowering time control protein FCA</fullName>
    </recommendedName>
</protein>
<dbReference type="InterPro" id="IPR036020">
    <property type="entry name" value="WW_dom_sf"/>
</dbReference>
<dbReference type="Proteomes" id="UP000824469">
    <property type="component" value="Unassembled WGS sequence"/>
</dbReference>
<keyword evidence="2" id="KW-0217">Developmental protein</keyword>
<dbReference type="AlphaFoldDB" id="A0AA38CPA9"/>
<evidence type="ECO:0000256" key="6">
    <source>
        <dbReference type="ARBA" id="ARBA00023089"/>
    </source>
</evidence>
<name>A0AA38CPA9_TAXCH</name>
<evidence type="ECO:0000256" key="9">
    <source>
        <dbReference type="PROSITE-ProRule" id="PRU00176"/>
    </source>
</evidence>
<dbReference type="CDD" id="cd00201">
    <property type="entry name" value="WW"/>
    <property type="match status" value="1"/>
</dbReference>
<dbReference type="SUPFAM" id="SSF54928">
    <property type="entry name" value="RNA-binding domain, RBD"/>
    <property type="match status" value="2"/>
</dbReference>
<reference evidence="13 14" key="1">
    <citation type="journal article" date="2021" name="Nat. Plants">
        <title>The Taxus genome provides insights into paclitaxel biosynthesis.</title>
        <authorList>
            <person name="Xiong X."/>
            <person name="Gou J."/>
            <person name="Liao Q."/>
            <person name="Li Y."/>
            <person name="Zhou Q."/>
            <person name="Bi G."/>
            <person name="Li C."/>
            <person name="Du R."/>
            <person name="Wang X."/>
            <person name="Sun T."/>
            <person name="Guo L."/>
            <person name="Liang H."/>
            <person name="Lu P."/>
            <person name="Wu Y."/>
            <person name="Zhang Z."/>
            <person name="Ro D.K."/>
            <person name="Shang Y."/>
            <person name="Huang S."/>
            <person name="Yan J."/>
        </authorList>
    </citation>
    <scope>NUCLEOTIDE SEQUENCE [LARGE SCALE GENOMIC DNA]</scope>
    <source>
        <strain evidence="13">Ta-2019</strain>
    </source>
</reference>
<dbReference type="InterPro" id="IPR000504">
    <property type="entry name" value="RRM_dom"/>
</dbReference>
<feature type="compositionally biased region" description="Basic and acidic residues" evidence="10">
    <location>
        <begin position="274"/>
        <end position="283"/>
    </location>
</feature>
<keyword evidence="3" id="KW-0677">Repeat</keyword>
<gene>
    <name evidence="13" type="ORF">KI387_008559</name>
</gene>
<evidence type="ECO:0000259" key="11">
    <source>
        <dbReference type="PROSITE" id="PS50020"/>
    </source>
</evidence>
<evidence type="ECO:0000313" key="14">
    <source>
        <dbReference type="Proteomes" id="UP000824469"/>
    </source>
</evidence>
<feature type="non-terminal residue" evidence="13">
    <location>
        <position position="1"/>
    </location>
</feature>
<evidence type="ECO:0000256" key="3">
    <source>
        <dbReference type="ARBA" id="ARBA00022737"/>
    </source>
</evidence>
<dbReference type="SMART" id="SM00360">
    <property type="entry name" value="RRM"/>
    <property type="match status" value="2"/>
</dbReference>
<dbReference type="InterPro" id="IPR001202">
    <property type="entry name" value="WW_dom"/>
</dbReference>
<feature type="compositionally biased region" description="Low complexity" evidence="10">
    <location>
        <begin position="351"/>
        <end position="361"/>
    </location>
</feature>
<evidence type="ECO:0000313" key="13">
    <source>
        <dbReference type="EMBL" id="KAH9304155.1"/>
    </source>
</evidence>
<feature type="domain" description="RRM" evidence="12">
    <location>
        <begin position="196"/>
        <end position="276"/>
    </location>
</feature>
<comment type="subcellular location">
    <subcellularLocation>
        <location evidence="1">Nucleus</location>
    </subcellularLocation>
</comment>
<evidence type="ECO:0000256" key="5">
    <source>
        <dbReference type="ARBA" id="ARBA00022884"/>
    </source>
</evidence>
<dbReference type="InterPro" id="IPR012677">
    <property type="entry name" value="Nucleotide-bd_a/b_plait_sf"/>
</dbReference>
<feature type="compositionally biased region" description="Low complexity" evidence="10">
    <location>
        <begin position="515"/>
        <end position="610"/>
    </location>
</feature>
<dbReference type="GO" id="GO:1990904">
    <property type="term" value="C:ribonucleoprotein complex"/>
    <property type="evidence" value="ECO:0007669"/>
    <property type="project" value="InterPro"/>
</dbReference>
<proteinExistence type="predicted"/>
<dbReference type="Gene3D" id="3.30.70.330">
    <property type="match status" value="2"/>
</dbReference>
<dbReference type="PROSITE" id="PS50020">
    <property type="entry name" value="WW_DOMAIN_2"/>
    <property type="match status" value="1"/>
</dbReference>
<evidence type="ECO:0000256" key="4">
    <source>
        <dbReference type="ARBA" id="ARBA00022782"/>
    </source>
</evidence>
<feature type="compositionally biased region" description="Polar residues" evidence="10">
    <location>
        <begin position="1"/>
        <end position="16"/>
    </location>
</feature>
<feature type="compositionally biased region" description="Gly residues" evidence="10">
    <location>
        <begin position="310"/>
        <end position="319"/>
    </location>
</feature>
<dbReference type="GO" id="GO:0005634">
    <property type="term" value="C:nucleus"/>
    <property type="evidence" value="ECO:0007669"/>
    <property type="project" value="UniProtKB-SubCell"/>
</dbReference>
<evidence type="ECO:0000259" key="12">
    <source>
        <dbReference type="PROSITE" id="PS50102"/>
    </source>
</evidence>